<comment type="caution">
    <text evidence="2">The sequence shown here is derived from an EMBL/GenBank/DDBJ whole genome shotgun (WGS) entry which is preliminary data.</text>
</comment>
<feature type="compositionally biased region" description="Polar residues" evidence="1">
    <location>
        <begin position="41"/>
        <end position="51"/>
    </location>
</feature>
<reference evidence="3" key="1">
    <citation type="submission" date="2024-06" db="EMBL/GenBank/DDBJ databases">
        <title>Multi-omics analyses provide insights into the biosynthesis of the anticancer antibiotic pleurotin in Hohenbuehelia grisea.</title>
        <authorList>
            <person name="Weaver J.A."/>
            <person name="Alberti F."/>
        </authorList>
    </citation>
    <scope>NUCLEOTIDE SEQUENCE [LARGE SCALE GENOMIC DNA]</scope>
    <source>
        <strain evidence="3">T-177</strain>
    </source>
</reference>
<gene>
    <name evidence="2" type="ORF">HGRIS_003340</name>
</gene>
<evidence type="ECO:0000313" key="2">
    <source>
        <dbReference type="EMBL" id="KAL0954346.1"/>
    </source>
</evidence>
<accession>A0ABR3JF57</accession>
<evidence type="ECO:0000256" key="1">
    <source>
        <dbReference type="SAM" id="MobiDB-lite"/>
    </source>
</evidence>
<proteinExistence type="predicted"/>
<organism evidence="2 3">
    <name type="scientific">Hohenbuehelia grisea</name>
    <dbReference type="NCBI Taxonomy" id="104357"/>
    <lineage>
        <taxon>Eukaryota</taxon>
        <taxon>Fungi</taxon>
        <taxon>Dikarya</taxon>
        <taxon>Basidiomycota</taxon>
        <taxon>Agaricomycotina</taxon>
        <taxon>Agaricomycetes</taxon>
        <taxon>Agaricomycetidae</taxon>
        <taxon>Agaricales</taxon>
        <taxon>Pleurotineae</taxon>
        <taxon>Pleurotaceae</taxon>
        <taxon>Hohenbuehelia</taxon>
    </lineage>
</organism>
<dbReference type="InterPro" id="IPR014756">
    <property type="entry name" value="Ig_E-set"/>
</dbReference>
<name>A0ABR3JF57_9AGAR</name>
<dbReference type="InterPro" id="IPR014752">
    <property type="entry name" value="Arrestin-like_C"/>
</dbReference>
<keyword evidence="3" id="KW-1185">Reference proteome</keyword>
<feature type="region of interest" description="Disordered" evidence="1">
    <location>
        <begin position="30"/>
        <end position="52"/>
    </location>
</feature>
<protein>
    <recommendedName>
        <fullName evidence="4">Arrestin-like N-terminal domain-containing protein</fullName>
    </recommendedName>
</protein>
<dbReference type="Proteomes" id="UP001556367">
    <property type="component" value="Unassembled WGS sequence"/>
</dbReference>
<dbReference type="SUPFAM" id="SSF81296">
    <property type="entry name" value="E set domains"/>
    <property type="match status" value="1"/>
</dbReference>
<evidence type="ECO:0008006" key="4">
    <source>
        <dbReference type="Google" id="ProtNLM"/>
    </source>
</evidence>
<dbReference type="Gene3D" id="2.60.40.640">
    <property type="match status" value="1"/>
</dbReference>
<sequence length="463" mass="50915">MAATLAPPMYNNTGVDDFVTDPFDTGAGELPSYSRRGAVSPTPTQRSTASQRVPREFSYDMLTRKNSPWLVLTVCGNSLLSKHAPVIVEGSELTGSVKLLLDSSDLIQSISVSVLGLIISGANPGDTYTFLELNQVLWAKAHSGDPRQPGSAGRFSGKLPPGEYAWPFSFAMPPEVTLYVGAGAHGAERNFRLPQTFLERHARASVQYSVVVRVVRNKLRPDSKLTATFGFLPITKPSPPSPLRQLAYQENSPLLGPGGDPDGWHMVGQTIIRGTLFGQRPVNALCSLYIAKPLCYTRGTVLPCFMTIESPDMQALDLLSSPKAIMVRLRRNIKYHEFRTMAVDAMTWRDSVDDTDPAVWWPSTEGEEADTLVRRHLCGEIQLKKTLKPSTAIGNFRIEYLVTLLPFDATAFVSTDTEPLLEQAVEIATVYAPGPRPRAYSPPIYEPPVRVDPYYSPLDAAFQ</sequence>
<dbReference type="EMBL" id="JASNQZ010000007">
    <property type="protein sequence ID" value="KAL0954346.1"/>
    <property type="molecule type" value="Genomic_DNA"/>
</dbReference>
<evidence type="ECO:0000313" key="3">
    <source>
        <dbReference type="Proteomes" id="UP001556367"/>
    </source>
</evidence>